<dbReference type="Proteomes" id="UP001642484">
    <property type="component" value="Unassembled WGS sequence"/>
</dbReference>
<organism evidence="1 2">
    <name type="scientific">Durusdinium trenchii</name>
    <dbReference type="NCBI Taxonomy" id="1381693"/>
    <lineage>
        <taxon>Eukaryota</taxon>
        <taxon>Sar</taxon>
        <taxon>Alveolata</taxon>
        <taxon>Dinophyceae</taxon>
        <taxon>Suessiales</taxon>
        <taxon>Symbiodiniaceae</taxon>
        <taxon>Durusdinium</taxon>
    </lineage>
</organism>
<comment type="caution">
    <text evidence="1">The sequence shown here is derived from an EMBL/GenBank/DDBJ whole genome shotgun (WGS) entry which is preliminary data.</text>
</comment>
<gene>
    <name evidence="1" type="ORF">CCMP2556_LOCUS31970</name>
</gene>
<protein>
    <submittedName>
        <fullName evidence="1">Uncharacterized protein</fullName>
    </submittedName>
</protein>
<accession>A0ABP0NMP2</accession>
<proteinExistence type="predicted"/>
<sequence length="873" mass="98532">MNYLKISSTNQIINKLICGCSKRNASLSGSAKLQELKNMRNSQLGLGPRGAGCIDDAENEEEEAGDCIGGQKKKHKGQSIIVNICVDGTDCQEPFTRHSSPHKNFHFCHPLVTLAMDSACKAEVSKLFHSSLPVNQKLQQILTCLSKAGLVHETILKPEDILVHEANRAGAMVNGFDAIAKGQHIEQTGLKPQLLPLGSVCMEMNPKKRSQQLAANVAMCEKASGMLGSVNGQEKFLSLGTSHFVMYCRALQQHATAPDGSKLQPLPEFLPLLQEGWKWTILSYQIEDEFPTFTMVSSYIELCLKFGPTILVGEDNMALLAYHDFRVSVQGDQMLFTRLALLTTMLTTTKVSDGVSKLIVKSDFDKMTRSLQKQAVQMEHILREAWRQEDHHVTPERKASAFGKLSVRMRLLLLGKQKFGRDPVLDSFEEITKMYGEDLAGTKPEALSSSTTAKPKCQPVRDLLNASAQEVALLQNSHLHLDGRYQHKDYPEIVFTLAEVTDGQCKFLHKPLFGEEVSVLVDFADVKTWKATKRQPSTLIPKDVAMSRLAWKTPSWVAEQMKTYTQQVVKETFLDKLPEVELQFSLFPCAVHTATKIKKNDLQLYPVGTIQPVKDSESHKLRGIPVQYKGAKFQIMPPRALSSLEEDVPGTLVPFHCLSQTEDESEVNMQLKWMTVKGASIPSFINSASLAANATLCVVKQPWEFPGSTDWYEQWDTAGGNDDQPTWTGYDSEQAAWDAWDDWGEPQRKKTTWQDDWGEPQWKDDWGEHHWEHVDTIEEEEVEEEEEQNEEYDKGYFQTLVAMGLDKESVERREMERKNKLGPKAHVDKDAEEFSFPPRLAGSISAAWRWPCTRHRGKDYSTRWWPILQSTTK</sequence>
<name>A0ABP0NMP2_9DINO</name>
<dbReference type="EMBL" id="CAXAMN010021973">
    <property type="protein sequence ID" value="CAK9065035.1"/>
    <property type="molecule type" value="Genomic_DNA"/>
</dbReference>
<evidence type="ECO:0000313" key="1">
    <source>
        <dbReference type="EMBL" id="CAK9065035.1"/>
    </source>
</evidence>
<evidence type="ECO:0000313" key="2">
    <source>
        <dbReference type="Proteomes" id="UP001642484"/>
    </source>
</evidence>
<reference evidence="1 2" key="1">
    <citation type="submission" date="2024-02" db="EMBL/GenBank/DDBJ databases">
        <authorList>
            <person name="Chen Y."/>
            <person name="Shah S."/>
            <person name="Dougan E. K."/>
            <person name="Thang M."/>
            <person name="Chan C."/>
        </authorList>
    </citation>
    <scope>NUCLEOTIDE SEQUENCE [LARGE SCALE GENOMIC DNA]</scope>
</reference>
<keyword evidence="2" id="KW-1185">Reference proteome</keyword>